<dbReference type="Pfam" id="PF22638">
    <property type="entry name" value="FlgK_D1"/>
    <property type="match status" value="1"/>
</dbReference>
<dbReference type="InterPro" id="IPR053927">
    <property type="entry name" value="FlgK_helical"/>
</dbReference>
<dbReference type="PANTHER" id="PTHR30033">
    <property type="entry name" value="FLAGELLAR HOOK-ASSOCIATED PROTEIN 1"/>
    <property type="match status" value="1"/>
</dbReference>
<dbReference type="InterPro" id="IPR010930">
    <property type="entry name" value="Flg_bb/hook_C_dom"/>
</dbReference>
<dbReference type="NCBIfam" id="TIGR02492">
    <property type="entry name" value="flgK_ends"/>
    <property type="match status" value="1"/>
</dbReference>
<comment type="subcellular location">
    <subcellularLocation>
        <location evidence="1">Bacterial flagellum</location>
    </subcellularLocation>
    <subcellularLocation>
        <location evidence="2">Secreted</location>
    </subcellularLocation>
</comment>
<keyword evidence="8" id="KW-0282">Flagellum</keyword>
<feature type="domain" description="Flagellar hook-associated protein FlgK helical" evidence="7">
    <location>
        <begin position="72"/>
        <end position="284"/>
    </location>
</feature>
<evidence type="ECO:0000256" key="2">
    <source>
        <dbReference type="ARBA" id="ARBA00004613"/>
    </source>
</evidence>
<reference evidence="8" key="1">
    <citation type="submission" date="2018-06" db="EMBL/GenBank/DDBJ databases">
        <authorList>
            <person name="Zhirakovskaya E."/>
        </authorList>
    </citation>
    <scope>NUCLEOTIDE SEQUENCE</scope>
</reference>
<dbReference type="EMBL" id="UOEH01000575">
    <property type="protein sequence ID" value="VAW07286.1"/>
    <property type="molecule type" value="Genomic_DNA"/>
</dbReference>
<dbReference type="SUPFAM" id="SSF64518">
    <property type="entry name" value="Phase 1 flagellin"/>
    <property type="match status" value="1"/>
</dbReference>
<dbReference type="PANTHER" id="PTHR30033:SF1">
    <property type="entry name" value="FLAGELLAR HOOK-ASSOCIATED PROTEIN 1"/>
    <property type="match status" value="1"/>
</dbReference>
<feature type="domain" description="Flagellar basal-body/hook protein C-terminal" evidence="6">
    <location>
        <begin position="421"/>
        <end position="457"/>
    </location>
</feature>
<protein>
    <submittedName>
        <fullName evidence="8">Flagellar hook-associated protein FlgK</fullName>
    </submittedName>
</protein>
<accession>A0A3B0TJQ3</accession>
<dbReference type="GO" id="GO:0009424">
    <property type="term" value="C:bacterial-type flagellum hook"/>
    <property type="evidence" value="ECO:0007669"/>
    <property type="project" value="InterPro"/>
</dbReference>
<name>A0A3B0TJQ3_9ZZZZ</name>
<dbReference type="GO" id="GO:0005576">
    <property type="term" value="C:extracellular region"/>
    <property type="evidence" value="ECO:0007669"/>
    <property type="project" value="UniProtKB-SubCell"/>
</dbReference>
<dbReference type="AlphaFoldDB" id="A0A3B0TJQ3"/>
<evidence type="ECO:0000256" key="4">
    <source>
        <dbReference type="ARBA" id="ARBA00022525"/>
    </source>
</evidence>
<evidence type="ECO:0000313" key="8">
    <source>
        <dbReference type="EMBL" id="VAW07286.1"/>
    </source>
</evidence>
<dbReference type="Pfam" id="PF06429">
    <property type="entry name" value="Flg_bbr_C"/>
    <property type="match status" value="1"/>
</dbReference>
<keyword evidence="4" id="KW-0964">Secreted</keyword>
<proteinExistence type="inferred from homology"/>
<sequence>LTDGFNRRDVTIVERAVGGAGAGVAVAGIARATNPAVTFERRGADAEFAASDARANAFTRIGDLLGGPDDPNALFQRFAKLETTLRTLADTPDSGAAQLTTVNAAKDLASGLNRIANEFQTLRGNADAEISRRVSAVNTDLQEIERLNTAIGRGGATGGDVSALLDQRQLVIDRINESIPVRELQRDNGKIDLMTQEGVFLLVGTARTVEFTPAPVMTAQSAYNNGAGALSGLSVDGDDITPGGTATLAVREGAFAGLFDVRDRLVPETALALDAVALDLAERFSGPGLDPTLAAGAPGLFTDAGALVDPALITGLAGRIEINAAVDPANGGLASRLRDGLGAAAPAAAGSDVFVRALIGVMNTDRSVNAALQTSRDVNASEAAAQLTSLAGAGRAAAVARAAGAETLAVSLAESEKLETGVDTDRELQNLLTIEQAFAANARVIQTVDRMLQRLMEI</sequence>
<dbReference type="GO" id="GO:0044780">
    <property type="term" value="P:bacterial-type flagellum assembly"/>
    <property type="evidence" value="ECO:0007669"/>
    <property type="project" value="InterPro"/>
</dbReference>
<evidence type="ECO:0000256" key="1">
    <source>
        <dbReference type="ARBA" id="ARBA00004365"/>
    </source>
</evidence>
<evidence type="ECO:0000259" key="7">
    <source>
        <dbReference type="Pfam" id="PF22638"/>
    </source>
</evidence>
<keyword evidence="8" id="KW-0966">Cell projection</keyword>
<organism evidence="8">
    <name type="scientific">hydrothermal vent metagenome</name>
    <dbReference type="NCBI Taxonomy" id="652676"/>
    <lineage>
        <taxon>unclassified sequences</taxon>
        <taxon>metagenomes</taxon>
        <taxon>ecological metagenomes</taxon>
    </lineage>
</organism>
<feature type="non-terminal residue" evidence="8">
    <location>
        <position position="1"/>
    </location>
</feature>
<gene>
    <name evidence="8" type="ORF">MNBD_ALPHA05-2356</name>
</gene>
<dbReference type="GO" id="GO:0005198">
    <property type="term" value="F:structural molecule activity"/>
    <property type="evidence" value="ECO:0007669"/>
    <property type="project" value="InterPro"/>
</dbReference>
<evidence type="ECO:0000256" key="5">
    <source>
        <dbReference type="ARBA" id="ARBA00023143"/>
    </source>
</evidence>
<dbReference type="InterPro" id="IPR002371">
    <property type="entry name" value="FlgK"/>
</dbReference>
<evidence type="ECO:0000256" key="3">
    <source>
        <dbReference type="ARBA" id="ARBA00009677"/>
    </source>
</evidence>
<comment type="similarity">
    <text evidence="3">Belongs to the flagella basal body rod proteins family.</text>
</comment>
<keyword evidence="8" id="KW-0969">Cilium</keyword>
<evidence type="ECO:0000259" key="6">
    <source>
        <dbReference type="Pfam" id="PF06429"/>
    </source>
</evidence>
<keyword evidence="5" id="KW-0975">Bacterial flagellum</keyword>